<name>A0A840WFE7_9ACTN</name>
<feature type="transmembrane region" description="Helical" evidence="1">
    <location>
        <begin position="216"/>
        <end position="235"/>
    </location>
</feature>
<proteinExistence type="inferred from homology"/>
<comment type="caution">
    <text evidence="1">Lacks conserved residue(s) required for the propagation of feature annotation.</text>
</comment>
<dbReference type="EMBL" id="JACHDO010000001">
    <property type="protein sequence ID" value="MBB5494143.1"/>
    <property type="molecule type" value="Genomic_DNA"/>
</dbReference>
<dbReference type="Pfam" id="PF02104">
    <property type="entry name" value="SURF1"/>
    <property type="match status" value="1"/>
</dbReference>
<protein>
    <recommendedName>
        <fullName evidence="1">SURF1-like protein</fullName>
    </recommendedName>
</protein>
<evidence type="ECO:0000313" key="4">
    <source>
        <dbReference type="Proteomes" id="UP000579647"/>
    </source>
</evidence>
<dbReference type="Proteomes" id="UP000579647">
    <property type="component" value="Unassembled WGS sequence"/>
</dbReference>
<sequence>MRSPLFTPRWIGLHLVAVLVAVVCVAGTYWQGTTAFEPDRDVITNPVEDLADAVSITDLGEPGEFLHPNLTTNTAVEASGHFDAESQLLVPQRMDGDEGYAVVIPLVTGEGVALPVNRGWSEDGTDLPAPPEGEVTVTGWLQPPQEHAEGFVPMGRPEVGTVERIAPSVLVGEWDYRIYAAYVTLPEREPAVDGLTPVPPPEPPTEFTINWRSLSYAVQWAMFGVSAVVFWIILMRRELAEARTRNTGRASAENGEDSDQPVGAGS</sequence>
<keyword evidence="1" id="KW-1133">Transmembrane helix</keyword>
<accession>A0A840WFE7</accession>
<keyword evidence="1" id="KW-0812">Transmembrane</keyword>
<dbReference type="InterPro" id="IPR002994">
    <property type="entry name" value="Surf1/Shy1"/>
</dbReference>
<organism evidence="3 4">
    <name type="scientific">Nocardiopsis metallicus</name>
    <dbReference type="NCBI Taxonomy" id="179819"/>
    <lineage>
        <taxon>Bacteria</taxon>
        <taxon>Bacillati</taxon>
        <taxon>Actinomycetota</taxon>
        <taxon>Actinomycetes</taxon>
        <taxon>Streptosporangiales</taxon>
        <taxon>Nocardiopsidaceae</taxon>
        <taxon>Nocardiopsis</taxon>
    </lineage>
</organism>
<comment type="similarity">
    <text evidence="1">Belongs to the SURF1 family.</text>
</comment>
<comment type="caution">
    <text evidence="3">The sequence shown here is derived from an EMBL/GenBank/DDBJ whole genome shotgun (WGS) entry which is preliminary data.</text>
</comment>
<keyword evidence="1" id="KW-0472">Membrane</keyword>
<feature type="region of interest" description="Disordered" evidence="2">
    <location>
        <begin position="244"/>
        <end position="266"/>
    </location>
</feature>
<keyword evidence="1" id="KW-1003">Cell membrane</keyword>
<dbReference type="RefSeq" id="WP_184367229.1">
    <property type="nucleotide sequence ID" value="NZ_BAAAKM010000094.1"/>
</dbReference>
<evidence type="ECO:0000313" key="3">
    <source>
        <dbReference type="EMBL" id="MBB5494143.1"/>
    </source>
</evidence>
<dbReference type="CDD" id="cd06662">
    <property type="entry name" value="SURF1"/>
    <property type="match status" value="1"/>
</dbReference>
<gene>
    <name evidence="3" type="ORF">HNR07_005280</name>
</gene>
<dbReference type="PROSITE" id="PS50895">
    <property type="entry name" value="SURF1"/>
    <property type="match status" value="1"/>
</dbReference>
<reference evidence="3 4" key="1">
    <citation type="submission" date="2020-08" db="EMBL/GenBank/DDBJ databases">
        <title>Sequencing the genomes of 1000 actinobacteria strains.</title>
        <authorList>
            <person name="Klenk H.-P."/>
        </authorList>
    </citation>
    <scope>NUCLEOTIDE SEQUENCE [LARGE SCALE GENOMIC DNA]</scope>
    <source>
        <strain evidence="3 4">DSM 44598</strain>
    </source>
</reference>
<comment type="subcellular location">
    <subcellularLocation>
        <location evidence="1">Cell membrane</location>
        <topology evidence="1">Multi-pass membrane protein</topology>
    </subcellularLocation>
</comment>
<dbReference type="GO" id="GO:0005886">
    <property type="term" value="C:plasma membrane"/>
    <property type="evidence" value="ECO:0007669"/>
    <property type="project" value="UniProtKB-SubCell"/>
</dbReference>
<dbReference type="AlphaFoldDB" id="A0A840WFE7"/>
<evidence type="ECO:0000256" key="2">
    <source>
        <dbReference type="SAM" id="MobiDB-lite"/>
    </source>
</evidence>
<evidence type="ECO:0000256" key="1">
    <source>
        <dbReference type="RuleBase" id="RU363076"/>
    </source>
</evidence>
<keyword evidence="4" id="KW-1185">Reference proteome</keyword>